<reference evidence="2 3" key="1">
    <citation type="journal article" date="2019" name="Sci. Rep.">
        <title>Orb-weaving spider Araneus ventricosus genome elucidates the spidroin gene catalogue.</title>
        <authorList>
            <person name="Kono N."/>
            <person name="Nakamura H."/>
            <person name="Ohtoshi R."/>
            <person name="Moran D.A.P."/>
            <person name="Shinohara A."/>
            <person name="Yoshida Y."/>
            <person name="Fujiwara M."/>
            <person name="Mori M."/>
            <person name="Tomita M."/>
            <person name="Arakawa K."/>
        </authorList>
    </citation>
    <scope>NUCLEOTIDE SEQUENCE [LARGE SCALE GENOMIC DNA]</scope>
</reference>
<dbReference type="Proteomes" id="UP000499080">
    <property type="component" value="Unassembled WGS sequence"/>
</dbReference>
<keyword evidence="3" id="KW-1185">Reference proteome</keyword>
<dbReference type="AlphaFoldDB" id="A0A4Y2FGI4"/>
<organism evidence="2 3">
    <name type="scientific">Araneus ventricosus</name>
    <name type="common">Orbweaver spider</name>
    <name type="synonym">Epeira ventricosa</name>
    <dbReference type="NCBI Taxonomy" id="182803"/>
    <lineage>
        <taxon>Eukaryota</taxon>
        <taxon>Metazoa</taxon>
        <taxon>Ecdysozoa</taxon>
        <taxon>Arthropoda</taxon>
        <taxon>Chelicerata</taxon>
        <taxon>Arachnida</taxon>
        <taxon>Araneae</taxon>
        <taxon>Araneomorphae</taxon>
        <taxon>Entelegynae</taxon>
        <taxon>Araneoidea</taxon>
        <taxon>Araneidae</taxon>
        <taxon>Araneus</taxon>
    </lineage>
</organism>
<sequence length="100" mass="11562">MVVWKELGTLRWSGTKGTFLKTPIVAWKELGTLRWNGTKGTFLKTPMCLGKSLLPYVELLRRKLNDFLNKRRKPSAQERLRVEQRSHLHIQSEPTQGSAD</sequence>
<proteinExistence type="predicted"/>
<name>A0A4Y2FGI4_ARAVE</name>
<dbReference type="EMBL" id="BGPR01000897">
    <property type="protein sequence ID" value="GBM39465.1"/>
    <property type="molecule type" value="Genomic_DNA"/>
</dbReference>
<protein>
    <submittedName>
        <fullName evidence="2">Uncharacterized protein</fullName>
    </submittedName>
</protein>
<feature type="region of interest" description="Disordered" evidence="1">
    <location>
        <begin position="73"/>
        <end position="100"/>
    </location>
</feature>
<accession>A0A4Y2FGI4</accession>
<comment type="caution">
    <text evidence="2">The sequence shown here is derived from an EMBL/GenBank/DDBJ whole genome shotgun (WGS) entry which is preliminary data.</text>
</comment>
<evidence type="ECO:0000256" key="1">
    <source>
        <dbReference type="SAM" id="MobiDB-lite"/>
    </source>
</evidence>
<evidence type="ECO:0000313" key="3">
    <source>
        <dbReference type="Proteomes" id="UP000499080"/>
    </source>
</evidence>
<evidence type="ECO:0000313" key="2">
    <source>
        <dbReference type="EMBL" id="GBM39465.1"/>
    </source>
</evidence>
<feature type="compositionally biased region" description="Basic and acidic residues" evidence="1">
    <location>
        <begin position="73"/>
        <end position="86"/>
    </location>
</feature>
<gene>
    <name evidence="2" type="ORF">AVEN_142402_1</name>
</gene>